<dbReference type="EMBL" id="JACHHB010000016">
    <property type="protein sequence ID" value="MBB5174723.1"/>
    <property type="molecule type" value="Genomic_DNA"/>
</dbReference>
<gene>
    <name evidence="4" type="primary">sspH</name>
    <name evidence="5" type="ORF">HNQ41_002941</name>
</gene>
<dbReference type="GO" id="GO:0042601">
    <property type="term" value="C:endospore-forming forespore"/>
    <property type="evidence" value="ECO:0007669"/>
    <property type="project" value="InterPro"/>
</dbReference>
<dbReference type="RefSeq" id="WP_184665132.1">
    <property type="nucleotide sequence ID" value="NZ_JACHHB010000016.1"/>
</dbReference>
<proteinExistence type="evidence at transcript level"/>
<dbReference type="Proteomes" id="UP000551878">
    <property type="component" value="Unassembled WGS sequence"/>
</dbReference>
<evidence type="ECO:0000256" key="3">
    <source>
        <dbReference type="ARBA" id="ARBA00022969"/>
    </source>
</evidence>
<evidence type="ECO:0000313" key="6">
    <source>
        <dbReference type="Proteomes" id="UP000551878"/>
    </source>
</evidence>
<dbReference type="GO" id="GO:0030435">
    <property type="term" value="P:sporulation resulting in formation of a cellular spore"/>
    <property type="evidence" value="ECO:0007669"/>
    <property type="project" value="UniProtKB-KW"/>
</dbReference>
<evidence type="ECO:0000256" key="2">
    <source>
        <dbReference type="ARBA" id="ARBA00006573"/>
    </source>
</evidence>
<evidence type="ECO:0000313" key="5">
    <source>
        <dbReference type="EMBL" id="MBB5174723.1"/>
    </source>
</evidence>
<keyword evidence="3 4" id="KW-0749">Sporulation</keyword>
<name>A0A840QTT3_9BACI</name>
<dbReference type="HAMAP" id="MF_00667">
    <property type="entry name" value="SspH"/>
    <property type="match status" value="1"/>
</dbReference>
<comment type="similarity">
    <text evidence="2 4">Belongs to the SspH family.</text>
</comment>
<comment type="caution">
    <text evidence="5">The sequence shown here is derived from an EMBL/GenBank/DDBJ whole genome shotgun (WGS) entry which is preliminary data.</text>
</comment>
<reference evidence="5 6" key="1">
    <citation type="submission" date="2020-08" db="EMBL/GenBank/DDBJ databases">
        <title>Genomic Encyclopedia of Type Strains, Phase IV (KMG-IV): sequencing the most valuable type-strain genomes for metagenomic binning, comparative biology and taxonomic classification.</title>
        <authorList>
            <person name="Goeker M."/>
        </authorList>
    </citation>
    <scope>NUCLEOTIDE SEQUENCE [LARGE SCALE GENOMIC DNA]</scope>
    <source>
        <strain evidence="5 6">DSM 24696</strain>
    </source>
</reference>
<dbReference type="GO" id="GO:0030436">
    <property type="term" value="P:asexual sporulation"/>
    <property type="evidence" value="ECO:0007669"/>
    <property type="project" value="UniProtKB-UniRule"/>
</dbReference>
<sequence length="61" mass="6875">MNTQRAQEIINAPVMINVEYHGIPVYIQDVNEDDETVTIFPLDEMDNTQEVDLTGLVEVGP</sequence>
<protein>
    <recommendedName>
        <fullName evidence="4">Small, acid-soluble spore protein H</fullName>
        <shortName evidence="4">SASP H</shortName>
    </recommendedName>
</protein>
<evidence type="ECO:0000256" key="1">
    <source>
        <dbReference type="ARBA" id="ARBA00004288"/>
    </source>
</evidence>
<dbReference type="InterPro" id="IPR012610">
    <property type="entry name" value="SASP_SspH"/>
</dbReference>
<dbReference type="NCBIfam" id="TIGR02861">
    <property type="entry name" value="SASP_H"/>
    <property type="match status" value="1"/>
</dbReference>
<evidence type="ECO:0000256" key="4">
    <source>
        <dbReference type="HAMAP-Rule" id="MF_00667"/>
    </source>
</evidence>
<accession>A0A840QTT3</accession>
<keyword evidence="6" id="KW-1185">Reference proteome</keyword>
<comment type="induction">
    <text evidence="4">Expressed only in the forespore compartment of sporulating cells.</text>
</comment>
<organism evidence="5 6">
    <name type="scientific">Texcoconibacillus texcoconensis</name>
    <dbReference type="NCBI Taxonomy" id="1095777"/>
    <lineage>
        <taxon>Bacteria</taxon>
        <taxon>Bacillati</taxon>
        <taxon>Bacillota</taxon>
        <taxon>Bacilli</taxon>
        <taxon>Bacillales</taxon>
        <taxon>Bacillaceae</taxon>
        <taxon>Texcoconibacillus</taxon>
    </lineage>
</organism>
<dbReference type="AlphaFoldDB" id="A0A840QTT3"/>
<dbReference type="Pfam" id="PF08141">
    <property type="entry name" value="SspH"/>
    <property type="match status" value="1"/>
</dbReference>
<comment type="subcellular location">
    <subcellularLocation>
        <location evidence="1 4">Spore core</location>
    </subcellularLocation>
</comment>